<dbReference type="PANTHER" id="PTHR20854:SF4">
    <property type="entry name" value="INOSITOL-1-MONOPHOSPHATASE-RELATED"/>
    <property type="match status" value="1"/>
</dbReference>
<evidence type="ECO:0000256" key="5">
    <source>
        <dbReference type="ARBA" id="ARBA00022842"/>
    </source>
</evidence>
<feature type="binding site" evidence="8">
    <location>
        <position position="66"/>
    </location>
    <ligand>
        <name>Mg(2+)</name>
        <dbReference type="ChEBI" id="CHEBI:18420"/>
        <label>1</label>
        <note>catalytic</note>
    </ligand>
</feature>
<sequence>MDDQTAVAEAAATAGAEVAIGGFRTQMDVETKDGKTDVVTAFDRDAQRAVIDVIRESDAAVAIVGEEEDELKEIPASGPCWVIDPIDGTNNFVRGVPIWATSVASAVDGEAVAAANVLPALDDVYVTDGEETTLNGEPVSVSGTTDPEAFTVAPTLRWSRAAAERLGAVCAEIVADFGDLRRFGSAQVTLSMIAAGQIEGAVSAVESHPWDTVAGVAMVRAAGGTVTDVHGERWTPDATGLVASNGEAHDALVETARTALE</sequence>
<accession>A0A830FJS9</accession>
<dbReference type="GO" id="GO:0042132">
    <property type="term" value="F:fructose 1,6-bisphosphate 1-phosphatase activity"/>
    <property type="evidence" value="ECO:0007669"/>
    <property type="project" value="UniProtKB-EC"/>
</dbReference>
<dbReference type="Gene3D" id="3.40.190.80">
    <property type="match status" value="1"/>
</dbReference>
<dbReference type="GO" id="GO:0006020">
    <property type="term" value="P:inositol metabolic process"/>
    <property type="evidence" value="ECO:0007669"/>
    <property type="project" value="TreeGrafter"/>
</dbReference>
<dbReference type="EMBL" id="JAGGKO010000001">
    <property type="protein sequence ID" value="MBP1953712.1"/>
    <property type="molecule type" value="Genomic_DNA"/>
</dbReference>
<dbReference type="InterPro" id="IPR020583">
    <property type="entry name" value="Inositol_monoP_metal-BS"/>
</dbReference>
<feature type="binding site" evidence="8">
    <location>
        <position position="211"/>
    </location>
    <ligand>
        <name>Mg(2+)</name>
        <dbReference type="ChEBI" id="CHEBI:18420"/>
        <label>1</label>
        <note>catalytic</note>
    </ligand>
</feature>
<dbReference type="Proteomes" id="UP000765891">
    <property type="component" value="Unassembled WGS sequence"/>
</dbReference>
<reference evidence="10" key="3">
    <citation type="submission" date="2021-03" db="EMBL/GenBank/DDBJ databases">
        <title>Genomic Encyclopedia of Type Strains, Phase IV (KMG-IV): sequencing the most valuable type-strain genomes for metagenomic binning, comparative biology and taxonomic classification.</title>
        <authorList>
            <person name="Goeker M."/>
        </authorList>
    </citation>
    <scope>NUCLEOTIDE SEQUENCE</scope>
    <source>
        <strain evidence="10">DSM 22443</strain>
    </source>
</reference>
<evidence type="ECO:0000313" key="10">
    <source>
        <dbReference type="EMBL" id="MBP1953712.1"/>
    </source>
</evidence>
<evidence type="ECO:0000256" key="4">
    <source>
        <dbReference type="ARBA" id="ARBA00022801"/>
    </source>
</evidence>
<evidence type="ECO:0000313" key="9">
    <source>
        <dbReference type="EMBL" id="GGM54077.1"/>
    </source>
</evidence>
<keyword evidence="3 8" id="KW-0479">Metal-binding</keyword>
<dbReference type="PROSITE" id="PS00629">
    <property type="entry name" value="IMP_1"/>
    <property type="match status" value="1"/>
</dbReference>
<feature type="binding site" evidence="8">
    <location>
        <position position="86"/>
    </location>
    <ligand>
        <name>Mg(2+)</name>
        <dbReference type="ChEBI" id="CHEBI:18420"/>
        <label>1</label>
        <note>catalytic</note>
    </ligand>
</feature>
<dbReference type="AlphaFoldDB" id="A0A830FJS9"/>
<name>A0A830FJS9_9EURY</name>
<keyword evidence="5 8" id="KW-0460">Magnesium</keyword>
<reference evidence="9" key="1">
    <citation type="journal article" date="2014" name="Int. J. Syst. Evol. Microbiol.">
        <title>Complete genome sequence of Corynebacterium casei LMG S-19264T (=DSM 44701T), isolated from a smear-ripened cheese.</title>
        <authorList>
            <consortium name="US DOE Joint Genome Institute (JGI-PGF)"/>
            <person name="Walter F."/>
            <person name="Albersmeier A."/>
            <person name="Kalinowski J."/>
            <person name="Ruckert C."/>
        </authorList>
    </citation>
    <scope>NUCLEOTIDE SEQUENCE</scope>
    <source>
        <strain evidence="9">JCM 16108</strain>
    </source>
</reference>
<reference evidence="9" key="2">
    <citation type="submission" date="2020-09" db="EMBL/GenBank/DDBJ databases">
        <authorList>
            <person name="Sun Q."/>
            <person name="Ohkuma M."/>
        </authorList>
    </citation>
    <scope>NUCLEOTIDE SEQUENCE</scope>
    <source>
        <strain evidence="9">JCM 16108</strain>
    </source>
</reference>
<evidence type="ECO:0000256" key="6">
    <source>
        <dbReference type="ARBA" id="ARBA00023277"/>
    </source>
</evidence>
<evidence type="ECO:0000256" key="3">
    <source>
        <dbReference type="ARBA" id="ARBA00022723"/>
    </source>
</evidence>
<evidence type="ECO:0000256" key="1">
    <source>
        <dbReference type="ARBA" id="ARBA00001273"/>
    </source>
</evidence>
<dbReference type="RefSeq" id="WP_188868980.1">
    <property type="nucleotide sequence ID" value="NZ_BMOO01000001.1"/>
</dbReference>
<dbReference type="GO" id="GO:0008934">
    <property type="term" value="F:inositol monophosphate 1-phosphatase activity"/>
    <property type="evidence" value="ECO:0007669"/>
    <property type="project" value="TreeGrafter"/>
</dbReference>
<comment type="catalytic activity">
    <reaction evidence="1">
        <text>beta-D-fructose 1,6-bisphosphate + H2O = beta-D-fructose 6-phosphate + phosphate</text>
        <dbReference type="Rhea" id="RHEA:11064"/>
        <dbReference type="ChEBI" id="CHEBI:15377"/>
        <dbReference type="ChEBI" id="CHEBI:32966"/>
        <dbReference type="ChEBI" id="CHEBI:43474"/>
        <dbReference type="ChEBI" id="CHEBI:57634"/>
        <dbReference type="EC" id="3.1.3.11"/>
    </reaction>
</comment>
<gene>
    <name evidence="9" type="ORF">GCM10009017_00530</name>
    <name evidence="10" type="ORF">J2752_000593</name>
</gene>
<dbReference type="GO" id="GO:0007165">
    <property type="term" value="P:signal transduction"/>
    <property type="evidence" value="ECO:0007669"/>
    <property type="project" value="TreeGrafter"/>
</dbReference>
<dbReference type="Gene3D" id="3.30.540.10">
    <property type="entry name" value="Fructose-1,6-Bisphosphatase, subunit A, domain 1"/>
    <property type="match status" value="1"/>
</dbReference>
<evidence type="ECO:0000313" key="11">
    <source>
        <dbReference type="Proteomes" id="UP000614609"/>
    </source>
</evidence>
<dbReference type="Proteomes" id="UP000614609">
    <property type="component" value="Unassembled WGS sequence"/>
</dbReference>
<feature type="binding site" evidence="8">
    <location>
        <position position="87"/>
    </location>
    <ligand>
        <name>Mg(2+)</name>
        <dbReference type="ChEBI" id="CHEBI:18420"/>
        <label>1</label>
        <note>catalytic</note>
    </ligand>
</feature>
<dbReference type="OrthoDB" id="58111at2157"/>
<dbReference type="PRINTS" id="PR00377">
    <property type="entry name" value="IMPHPHTASES"/>
</dbReference>
<organism evidence="9 11">
    <name type="scientific">Halarchaeum rubridurum</name>
    <dbReference type="NCBI Taxonomy" id="489911"/>
    <lineage>
        <taxon>Archaea</taxon>
        <taxon>Methanobacteriati</taxon>
        <taxon>Methanobacteriota</taxon>
        <taxon>Stenosarchaea group</taxon>
        <taxon>Halobacteria</taxon>
        <taxon>Halobacteriales</taxon>
        <taxon>Halobacteriaceae</taxon>
    </lineage>
</organism>
<feature type="binding site" evidence="8">
    <location>
        <position position="84"/>
    </location>
    <ligand>
        <name>Mg(2+)</name>
        <dbReference type="ChEBI" id="CHEBI:18420"/>
        <label>1</label>
        <note>catalytic</note>
    </ligand>
</feature>
<dbReference type="GO" id="GO:0046872">
    <property type="term" value="F:metal ion binding"/>
    <property type="evidence" value="ECO:0007669"/>
    <property type="project" value="UniProtKB-KW"/>
</dbReference>
<keyword evidence="11" id="KW-1185">Reference proteome</keyword>
<dbReference type="InterPro" id="IPR000760">
    <property type="entry name" value="Inositol_monophosphatase-like"/>
</dbReference>
<dbReference type="PANTHER" id="PTHR20854">
    <property type="entry name" value="INOSITOL MONOPHOSPHATASE"/>
    <property type="match status" value="1"/>
</dbReference>
<comment type="similarity">
    <text evidence="7">Belongs to the inositol monophosphatase superfamily. FBPase class 4 family.</text>
</comment>
<keyword evidence="6" id="KW-0119">Carbohydrate metabolism</keyword>
<evidence type="ECO:0000256" key="8">
    <source>
        <dbReference type="PIRSR" id="PIRSR600760-2"/>
    </source>
</evidence>
<dbReference type="EMBL" id="BMOO01000001">
    <property type="protein sequence ID" value="GGM54077.1"/>
    <property type="molecule type" value="Genomic_DNA"/>
</dbReference>
<keyword evidence="4 10" id="KW-0378">Hydrolase</keyword>
<protein>
    <recommendedName>
        <fullName evidence="2">fructose-bisphosphatase</fullName>
        <ecNumber evidence="2">3.1.3.11</ecNumber>
    </recommendedName>
</protein>
<dbReference type="Pfam" id="PF00459">
    <property type="entry name" value="Inositol_P"/>
    <property type="match status" value="1"/>
</dbReference>
<dbReference type="CDD" id="cd01637">
    <property type="entry name" value="IMPase_like"/>
    <property type="match status" value="1"/>
</dbReference>
<comment type="caution">
    <text evidence="9">The sequence shown here is derived from an EMBL/GenBank/DDBJ whole genome shotgun (WGS) entry which is preliminary data.</text>
</comment>
<dbReference type="SUPFAM" id="SSF56655">
    <property type="entry name" value="Carbohydrate phosphatase"/>
    <property type="match status" value="1"/>
</dbReference>
<evidence type="ECO:0000256" key="2">
    <source>
        <dbReference type="ARBA" id="ARBA00013093"/>
    </source>
</evidence>
<dbReference type="EC" id="3.1.3.11" evidence="2"/>
<comment type="cofactor">
    <cofactor evidence="8">
        <name>Mg(2+)</name>
        <dbReference type="ChEBI" id="CHEBI:18420"/>
    </cofactor>
</comment>
<evidence type="ECO:0000256" key="7">
    <source>
        <dbReference type="ARBA" id="ARBA00038103"/>
    </source>
</evidence>
<proteinExistence type="inferred from homology"/>